<comment type="caution">
    <text evidence="1">The sequence shown here is derived from an EMBL/GenBank/DDBJ whole genome shotgun (WGS) entry which is preliminary data.</text>
</comment>
<evidence type="ECO:0000313" key="1">
    <source>
        <dbReference type="EMBL" id="KAK7199433.1"/>
    </source>
</evidence>
<reference evidence="1 2" key="1">
    <citation type="journal article" date="2021" name="MBio">
        <title>A New Model Trypanosomatid, Novymonas esmeraldas: Genomic Perception of Its 'Candidatus Pandoraea novymonadis' Endosymbiont.</title>
        <authorList>
            <person name="Zakharova A."/>
            <person name="Saura A."/>
            <person name="Butenko A."/>
            <person name="Podesvova L."/>
            <person name="Warmusova S."/>
            <person name="Kostygov A.Y."/>
            <person name="Nenarokova A."/>
            <person name="Lukes J."/>
            <person name="Opperdoes F.R."/>
            <person name="Yurchenko V."/>
        </authorList>
    </citation>
    <scope>NUCLEOTIDE SEQUENCE [LARGE SCALE GENOMIC DNA]</scope>
    <source>
        <strain evidence="1 2">E262AT.01</strain>
    </source>
</reference>
<keyword evidence="2" id="KW-1185">Reference proteome</keyword>
<accession>A0AAW0EZ71</accession>
<gene>
    <name evidence="1" type="ORF">NESM_000917800</name>
</gene>
<evidence type="ECO:0000313" key="2">
    <source>
        <dbReference type="Proteomes" id="UP001430356"/>
    </source>
</evidence>
<proteinExistence type="predicted"/>
<dbReference type="Proteomes" id="UP001430356">
    <property type="component" value="Unassembled WGS sequence"/>
</dbReference>
<sequence length="81" mass="8388">MSVRTTLAPLTVSPSSGSDIGVVGAYEFRFSVAAETEQLTCGHVQKSVPVHTSASVEPGVMKAARNARVAACSAWVKPDAL</sequence>
<dbReference type="AlphaFoldDB" id="A0AAW0EZ71"/>
<protein>
    <submittedName>
        <fullName evidence="1">Uncharacterized protein</fullName>
    </submittedName>
</protein>
<name>A0AAW0EZ71_9TRYP</name>
<dbReference type="EMBL" id="JAECZO010000371">
    <property type="protein sequence ID" value="KAK7199433.1"/>
    <property type="molecule type" value="Genomic_DNA"/>
</dbReference>
<organism evidence="1 2">
    <name type="scientific">Novymonas esmeraldas</name>
    <dbReference type="NCBI Taxonomy" id="1808958"/>
    <lineage>
        <taxon>Eukaryota</taxon>
        <taxon>Discoba</taxon>
        <taxon>Euglenozoa</taxon>
        <taxon>Kinetoplastea</taxon>
        <taxon>Metakinetoplastina</taxon>
        <taxon>Trypanosomatida</taxon>
        <taxon>Trypanosomatidae</taxon>
        <taxon>Novymonas</taxon>
    </lineage>
</organism>